<dbReference type="InterPro" id="IPR005645">
    <property type="entry name" value="FSH-like_dom"/>
</dbReference>
<evidence type="ECO:0000259" key="3">
    <source>
        <dbReference type="Pfam" id="PF03959"/>
    </source>
</evidence>
<dbReference type="OrthoDB" id="2094269at2759"/>
<dbReference type="PANTHER" id="PTHR48070">
    <property type="entry name" value="ESTERASE OVCA2"/>
    <property type="match status" value="1"/>
</dbReference>
<dbReference type="AlphaFoldDB" id="A0A9Q3FZ06"/>
<feature type="domain" description="Serine hydrolase" evidence="3">
    <location>
        <begin position="65"/>
        <end position="286"/>
    </location>
</feature>
<evidence type="ECO:0000313" key="4">
    <source>
        <dbReference type="EMBL" id="MBW0546560.1"/>
    </source>
</evidence>
<reference evidence="4" key="1">
    <citation type="submission" date="2021-03" db="EMBL/GenBank/DDBJ databases">
        <title>Draft genome sequence of rust myrtle Austropuccinia psidii MF-1, a brazilian biotype.</title>
        <authorList>
            <person name="Quecine M.C."/>
            <person name="Pachon D.M.R."/>
            <person name="Bonatelli M.L."/>
            <person name="Correr F.H."/>
            <person name="Franceschini L.M."/>
            <person name="Leite T.F."/>
            <person name="Margarido G.R.A."/>
            <person name="Almeida C.A."/>
            <person name="Ferrarezi J.A."/>
            <person name="Labate C.A."/>
        </authorList>
    </citation>
    <scope>NUCLEOTIDE SEQUENCE</scope>
    <source>
        <strain evidence="4">MF-1</strain>
    </source>
</reference>
<dbReference type="GO" id="GO:0016787">
    <property type="term" value="F:hydrolase activity"/>
    <property type="evidence" value="ECO:0007669"/>
    <property type="project" value="UniProtKB-KW"/>
</dbReference>
<organism evidence="4 5">
    <name type="scientific">Austropuccinia psidii MF-1</name>
    <dbReference type="NCBI Taxonomy" id="1389203"/>
    <lineage>
        <taxon>Eukaryota</taxon>
        <taxon>Fungi</taxon>
        <taxon>Dikarya</taxon>
        <taxon>Basidiomycota</taxon>
        <taxon>Pucciniomycotina</taxon>
        <taxon>Pucciniomycetes</taxon>
        <taxon>Pucciniales</taxon>
        <taxon>Sphaerophragmiaceae</taxon>
        <taxon>Austropuccinia</taxon>
    </lineage>
</organism>
<dbReference type="InterPro" id="IPR050593">
    <property type="entry name" value="LovG"/>
</dbReference>
<proteinExistence type="predicted"/>
<dbReference type="Proteomes" id="UP000765509">
    <property type="component" value="Unassembled WGS sequence"/>
</dbReference>
<dbReference type="InterPro" id="IPR029058">
    <property type="entry name" value="AB_hydrolase_fold"/>
</dbReference>
<keyword evidence="1" id="KW-0378">Hydrolase</keyword>
<evidence type="ECO:0000313" key="5">
    <source>
        <dbReference type="Proteomes" id="UP000765509"/>
    </source>
</evidence>
<dbReference type="Pfam" id="PF03959">
    <property type="entry name" value="FSH1"/>
    <property type="match status" value="1"/>
</dbReference>
<dbReference type="GO" id="GO:0005737">
    <property type="term" value="C:cytoplasm"/>
    <property type="evidence" value="ECO:0007669"/>
    <property type="project" value="TreeGrafter"/>
</dbReference>
<feature type="region of interest" description="Disordered" evidence="2">
    <location>
        <begin position="298"/>
        <end position="318"/>
    </location>
</feature>
<evidence type="ECO:0000256" key="1">
    <source>
        <dbReference type="ARBA" id="ARBA00022801"/>
    </source>
</evidence>
<gene>
    <name evidence="4" type="ORF">O181_086275</name>
</gene>
<evidence type="ECO:0000256" key="2">
    <source>
        <dbReference type="SAM" id="MobiDB-lite"/>
    </source>
</evidence>
<dbReference type="SUPFAM" id="SSF53474">
    <property type="entry name" value="alpha/beta-Hydrolases"/>
    <property type="match status" value="1"/>
</dbReference>
<comment type="caution">
    <text evidence="4">The sequence shown here is derived from an EMBL/GenBank/DDBJ whole genome shotgun (WGS) entry which is preliminary data.</text>
</comment>
<name>A0A9Q3FZ06_9BASI</name>
<protein>
    <recommendedName>
        <fullName evidence="3">Serine hydrolase domain-containing protein</fullName>
    </recommendedName>
</protein>
<accession>A0A9Q3FZ06</accession>
<dbReference type="Gene3D" id="3.40.50.1820">
    <property type="entry name" value="alpha/beta hydrolase"/>
    <property type="match status" value="1"/>
</dbReference>
<dbReference type="GO" id="GO:0005634">
    <property type="term" value="C:nucleus"/>
    <property type="evidence" value="ECO:0007669"/>
    <property type="project" value="TreeGrafter"/>
</dbReference>
<sequence>MRQHRLLRQPPSWCHDALSSCSSATSQDFDASWVSHSPSPGWKDTARLIVAHDLLNYSLVDRCRYTQNAAIFSKRVAAIRKACQRHCDMVFVDAPHVIEVPSTATGAFEQFDSAAVTNHTEDTDPALIPRAWWRMKEQVGLSGETQLIYQGFDQSMAFLRQVIDNQGPFAACFGFSQGAAMAAILGSVVERPSLCVAFSHPPMKEQLPFKAVILIAGFKISLPDKLYGDGLEQNQKLTTRSLHVLGRTDAIVGEDRSLPLVEAFLNPRVVWHDGGHFVPAKKNWRDFFSSYFQNLDDPNDSLVPNPESSNENMEGPKI</sequence>
<dbReference type="PANTHER" id="PTHR48070:SF6">
    <property type="entry name" value="ESTERASE OVCA2"/>
    <property type="match status" value="1"/>
</dbReference>
<dbReference type="EMBL" id="AVOT02051558">
    <property type="protein sequence ID" value="MBW0546560.1"/>
    <property type="molecule type" value="Genomic_DNA"/>
</dbReference>
<keyword evidence="5" id="KW-1185">Reference proteome</keyword>